<dbReference type="Proteomes" id="UP000184300">
    <property type="component" value="Unassembled WGS sequence"/>
</dbReference>
<dbReference type="Gene3D" id="3.40.50.720">
    <property type="entry name" value="NAD(P)-binding Rossmann-like Domain"/>
    <property type="match status" value="1"/>
</dbReference>
<accession>A0A1L9VJQ2</accession>
<reference evidence="4" key="1">
    <citation type="journal article" date="2017" name="Genome Biol.">
        <title>Comparative genomics reveals high biological diversity and specific adaptations in the industrially and medically important fungal genus Aspergillus.</title>
        <authorList>
            <person name="de Vries R.P."/>
            <person name="Riley R."/>
            <person name="Wiebenga A."/>
            <person name="Aguilar-Osorio G."/>
            <person name="Amillis S."/>
            <person name="Uchima C.A."/>
            <person name="Anderluh G."/>
            <person name="Asadollahi M."/>
            <person name="Askin M."/>
            <person name="Barry K."/>
            <person name="Battaglia E."/>
            <person name="Bayram O."/>
            <person name="Benocci T."/>
            <person name="Braus-Stromeyer S.A."/>
            <person name="Caldana C."/>
            <person name="Canovas D."/>
            <person name="Cerqueira G.C."/>
            <person name="Chen F."/>
            <person name="Chen W."/>
            <person name="Choi C."/>
            <person name="Clum A."/>
            <person name="Dos Santos R.A."/>
            <person name="Damasio A.R."/>
            <person name="Diallinas G."/>
            <person name="Emri T."/>
            <person name="Fekete E."/>
            <person name="Flipphi M."/>
            <person name="Freyberg S."/>
            <person name="Gallo A."/>
            <person name="Gournas C."/>
            <person name="Habgood R."/>
            <person name="Hainaut M."/>
            <person name="Harispe M.L."/>
            <person name="Henrissat B."/>
            <person name="Hilden K.S."/>
            <person name="Hope R."/>
            <person name="Hossain A."/>
            <person name="Karabika E."/>
            <person name="Karaffa L."/>
            <person name="Karanyi Z."/>
            <person name="Krasevec N."/>
            <person name="Kuo A."/>
            <person name="Kusch H."/>
            <person name="LaButti K."/>
            <person name="Lagendijk E.L."/>
            <person name="Lapidus A."/>
            <person name="Levasseur A."/>
            <person name="Lindquist E."/>
            <person name="Lipzen A."/>
            <person name="Logrieco A.F."/>
            <person name="MacCabe A."/>
            <person name="Maekelae M.R."/>
            <person name="Malavazi I."/>
            <person name="Melin P."/>
            <person name="Meyer V."/>
            <person name="Mielnichuk N."/>
            <person name="Miskei M."/>
            <person name="Molnar A.P."/>
            <person name="Mule G."/>
            <person name="Ngan C.Y."/>
            <person name="Orejas M."/>
            <person name="Orosz E."/>
            <person name="Ouedraogo J.P."/>
            <person name="Overkamp K.M."/>
            <person name="Park H.-S."/>
            <person name="Perrone G."/>
            <person name="Piumi F."/>
            <person name="Punt P.J."/>
            <person name="Ram A.F."/>
            <person name="Ramon A."/>
            <person name="Rauscher S."/>
            <person name="Record E."/>
            <person name="Riano-Pachon D.M."/>
            <person name="Robert V."/>
            <person name="Roehrig J."/>
            <person name="Ruller R."/>
            <person name="Salamov A."/>
            <person name="Salih N.S."/>
            <person name="Samson R.A."/>
            <person name="Sandor E."/>
            <person name="Sanguinetti M."/>
            <person name="Schuetze T."/>
            <person name="Sepcic K."/>
            <person name="Shelest E."/>
            <person name="Sherlock G."/>
            <person name="Sophianopoulou V."/>
            <person name="Squina F.M."/>
            <person name="Sun H."/>
            <person name="Susca A."/>
            <person name="Todd R.B."/>
            <person name="Tsang A."/>
            <person name="Unkles S.E."/>
            <person name="van de Wiele N."/>
            <person name="van Rossen-Uffink D."/>
            <person name="Oliveira J.V."/>
            <person name="Vesth T.C."/>
            <person name="Visser J."/>
            <person name="Yu J.-H."/>
            <person name="Zhou M."/>
            <person name="Andersen M.R."/>
            <person name="Archer D.B."/>
            <person name="Baker S.E."/>
            <person name="Benoit I."/>
            <person name="Brakhage A.A."/>
            <person name="Braus G.H."/>
            <person name="Fischer R."/>
            <person name="Frisvad J.C."/>
            <person name="Goldman G.H."/>
            <person name="Houbraken J."/>
            <person name="Oakley B."/>
            <person name="Pocsi I."/>
            <person name="Scazzocchio C."/>
            <person name="Seiboth B."/>
            <person name="vanKuyk P.A."/>
            <person name="Wortman J."/>
            <person name="Dyer P.S."/>
            <person name="Grigoriev I.V."/>
        </authorList>
    </citation>
    <scope>NUCLEOTIDE SEQUENCE [LARGE SCALE GENOMIC DNA]</scope>
    <source>
        <strain evidence="4">CBS 516.65</strain>
    </source>
</reference>
<evidence type="ECO:0000256" key="2">
    <source>
        <dbReference type="ARBA" id="ARBA00023002"/>
    </source>
</evidence>
<protein>
    <submittedName>
        <fullName evidence="3">Uncharacterized protein</fullName>
    </submittedName>
</protein>
<dbReference type="RefSeq" id="XP_022400821.1">
    <property type="nucleotide sequence ID" value="XM_022544556.1"/>
</dbReference>
<dbReference type="OrthoDB" id="10253736at2759"/>
<name>A0A1L9VJQ2_ASPGL</name>
<dbReference type="Pfam" id="PF00106">
    <property type="entry name" value="adh_short"/>
    <property type="match status" value="1"/>
</dbReference>
<organism evidence="3 4">
    <name type="scientific">Aspergillus glaucus CBS 516.65</name>
    <dbReference type="NCBI Taxonomy" id="1160497"/>
    <lineage>
        <taxon>Eukaryota</taxon>
        <taxon>Fungi</taxon>
        <taxon>Dikarya</taxon>
        <taxon>Ascomycota</taxon>
        <taxon>Pezizomycotina</taxon>
        <taxon>Eurotiomycetes</taxon>
        <taxon>Eurotiomycetidae</taxon>
        <taxon>Eurotiales</taxon>
        <taxon>Aspergillaceae</taxon>
        <taxon>Aspergillus</taxon>
        <taxon>Aspergillus subgen. Aspergillus</taxon>
    </lineage>
</organism>
<keyword evidence="2" id="KW-0560">Oxidoreductase</keyword>
<evidence type="ECO:0000313" key="4">
    <source>
        <dbReference type="Proteomes" id="UP000184300"/>
    </source>
</evidence>
<dbReference type="VEuPathDB" id="FungiDB:ASPGLDRAFT_35409"/>
<dbReference type="GeneID" id="34460817"/>
<dbReference type="EMBL" id="KV878897">
    <property type="protein sequence ID" value="OJJ84123.1"/>
    <property type="molecule type" value="Genomic_DNA"/>
</dbReference>
<dbReference type="STRING" id="1160497.A0A1L9VJQ2"/>
<comment type="similarity">
    <text evidence="1">Belongs to the short-chain dehydrogenases/reductases (SDR) family.</text>
</comment>
<dbReference type="GO" id="GO:0016616">
    <property type="term" value="F:oxidoreductase activity, acting on the CH-OH group of donors, NAD or NADP as acceptor"/>
    <property type="evidence" value="ECO:0007669"/>
    <property type="project" value="TreeGrafter"/>
</dbReference>
<dbReference type="InterPro" id="IPR002347">
    <property type="entry name" value="SDR_fam"/>
</dbReference>
<evidence type="ECO:0000256" key="1">
    <source>
        <dbReference type="ARBA" id="ARBA00006484"/>
    </source>
</evidence>
<gene>
    <name evidence="3" type="ORF">ASPGLDRAFT_35409</name>
</gene>
<dbReference type="SUPFAM" id="SSF51735">
    <property type="entry name" value="NAD(P)-binding Rossmann-fold domains"/>
    <property type="match status" value="1"/>
</dbReference>
<sequence length="205" mass="22268">MGSESHYLTQLYRAAESSPAAKGLLGGLFACYAINKASSLLFHYVLNNWHSAEPWNSQQELVLITGGSSGIGKKIVEELSERKGGGGGVKVMIIDIKEPESTLAPNIYFYEANVTSTDSIKAAAEKIRAKHGHPTVLVNNAGVLTNGIILDEPESMIWKSFKVNNTLAHFLTVKEFLPSMVQQNRGHVVTMASMASFRTVGEMVD</sequence>
<proteinExistence type="inferred from homology"/>
<dbReference type="PRINTS" id="PR00081">
    <property type="entry name" value="GDHRDH"/>
</dbReference>
<dbReference type="PANTHER" id="PTHR24322">
    <property type="entry name" value="PKSB"/>
    <property type="match status" value="1"/>
</dbReference>
<dbReference type="AlphaFoldDB" id="A0A1L9VJQ2"/>
<dbReference type="PANTHER" id="PTHR24322:SF736">
    <property type="entry name" value="RETINOL DEHYDROGENASE 10"/>
    <property type="match status" value="1"/>
</dbReference>
<evidence type="ECO:0000313" key="3">
    <source>
        <dbReference type="EMBL" id="OJJ84123.1"/>
    </source>
</evidence>
<keyword evidence="4" id="KW-1185">Reference proteome</keyword>
<dbReference type="InterPro" id="IPR036291">
    <property type="entry name" value="NAD(P)-bd_dom_sf"/>
</dbReference>